<dbReference type="AlphaFoldDB" id="A0A2G1W9Z5"/>
<proteinExistence type="predicted"/>
<keyword evidence="1" id="KW-1133">Transmembrane helix</keyword>
<dbReference type="Proteomes" id="UP000225740">
    <property type="component" value="Unassembled WGS sequence"/>
</dbReference>
<evidence type="ECO:0000256" key="1">
    <source>
        <dbReference type="SAM" id="Phobius"/>
    </source>
</evidence>
<comment type="caution">
    <text evidence="2">The sequence shown here is derived from an EMBL/GenBank/DDBJ whole genome shotgun (WGS) entry which is preliminary data.</text>
</comment>
<reference evidence="2 3" key="1">
    <citation type="submission" date="2017-06" db="EMBL/GenBank/DDBJ databases">
        <title>Description of Rhodopirellula bahusiensis sp. nov.</title>
        <authorList>
            <person name="Kizina J."/>
            <person name="Harder J."/>
        </authorList>
    </citation>
    <scope>NUCLEOTIDE SEQUENCE [LARGE SCALE GENOMIC DNA]</scope>
    <source>
        <strain evidence="2 3">SWK21</strain>
    </source>
</reference>
<gene>
    <name evidence="2" type="ORF">CEE69_07755</name>
</gene>
<keyword evidence="3" id="KW-1185">Reference proteome</keyword>
<dbReference type="RefSeq" id="WP_143549183.1">
    <property type="nucleotide sequence ID" value="NZ_NIZW01000005.1"/>
</dbReference>
<sequence length="75" mass="7555">MMTFVVATMIAHAAYYTLVSGWPSSENSYIDVPTAVVLIVLMYGGGAAVGGFAIGAISAGLARSGVIRTASQADG</sequence>
<keyword evidence="1" id="KW-0812">Transmembrane</keyword>
<evidence type="ECO:0000313" key="2">
    <source>
        <dbReference type="EMBL" id="PHQ35862.1"/>
    </source>
</evidence>
<evidence type="ECO:0000313" key="3">
    <source>
        <dbReference type="Proteomes" id="UP000225740"/>
    </source>
</evidence>
<dbReference type="EMBL" id="NIZW01000005">
    <property type="protein sequence ID" value="PHQ35862.1"/>
    <property type="molecule type" value="Genomic_DNA"/>
</dbReference>
<keyword evidence="1" id="KW-0472">Membrane</keyword>
<feature type="transmembrane region" description="Helical" evidence="1">
    <location>
        <begin position="37"/>
        <end position="62"/>
    </location>
</feature>
<name>A0A2G1W9Z5_9BACT</name>
<dbReference type="GeneID" id="90612315"/>
<accession>A0A2G1W9Z5</accession>
<protein>
    <submittedName>
        <fullName evidence="2">Uncharacterized protein</fullName>
    </submittedName>
</protein>
<organism evidence="2 3">
    <name type="scientific">Rhodopirellula bahusiensis</name>
    <dbReference type="NCBI Taxonomy" id="2014065"/>
    <lineage>
        <taxon>Bacteria</taxon>
        <taxon>Pseudomonadati</taxon>
        <taxon>Planctomycetota</taxon>
        <taxon>Planctomycetia</taxon>
        <taxon>Pirellulales</taxon>
        <taxon>Pirellulaceae</taxon>
        <taxon>Rhodopirellula</taxon>
    </lineage>
</organism>